<keyword evidence="7 16" id="KW-0812">Transmembrane</keyword>
<evidence type="ECO:0000259" key="18">
    <source>
        <dbReference type="Pfam" id="PF22250"/>
    </source>
</evidence>
<keyword evidence="11 16" id="KW-1133">Transmembrane helix</keyword>
<feature type="domain" description="Vacuolar membrane protease transmembrane" evidence="19">
    <location>
        <begin position="413"/>
        <end position="545"/>
    </location>
</feature>
<keyword evidence="10 15" id="KW-0862">Zinc</keyword>
<feature type="transmembrane region" description="Helical" evidence="16">
    <location>
        <begin position="665"/>
        <end position="685"/>
    </location>
</feature>
<dbReference type="InterPro" id="IPR053975">
    <property type="entry name" value="PFF1_C"/>
</dbReference>
<evidence type="ECO:0000256" key="13">
    <source>
        <dbReference type="ARBA" id="ARBA00023136"/>
    </source>
</evidence>
<evidence type="ECO:0000256" key="3">
    <source>
        <dbReference type="ARBA" id="ARBA00004128"/>
    </source>
</evidence>
<evidence type="ECO:0000256" key="10">
    <source>
        <dbReference type="ARBA" id="ARBA00022833"/>
    </source>
</evidence>
<feature type="transmembrane region" description="Helical" evidence="16">
    <location>
        <begin position="598"/>
        <end position="617"/>
    </location>
</feature>
<dbReference type="CDD" id="cd03875">
    <property type="entry name" value="M28_Fxna_like"/>
    <property type="match status" value="1"/>
</dbReference>
<evidence type="ECO:0000256" key="11">
    <source>
        <dbReference type="ARBA" id="ARBA00022989"/>
    </source>
</evidence>
<keyword evidence="14" id="KW-0325">Glycoprotein</keyword>
<dbReference type="PANTHER" id="PTHR12147:SF58">
    <property type="entry name" value="VACUOLAR MEMBRANE PROTEASE"/>
    <property type="match status" value="1"/>
</dbReference>
<feature type="transmembrane region" description="Helical" evidence="16">
    <location>
        <begin position="372"/>
        <end position="398"/>
    </location>
</feature>
<dbReference type="AlphaFoldDB" id="A0A4P9ZE61"/>
<dbReference type="GO" id="GO:0008235">
    <property type="term" value="F:metalloexopeptidase activity"/>
    <property type="evidence" value="ECO:0007669"/>
    <property type="project" value="InterPro"/>
</dbReference>
<feature type="domain" description="Vacuolar membrane protease transmembrane" evidence="19">
    <location>
        <begin position="591"/>
        <end position="661"/>
    </location>
</feature>
<accession>A0A4P9ZE61</accession>
<reference evidence="21" key="1">
    <citation type="journal article" date="2018" name="Nat. Microbiol.">
        <title>Leveraging single-cell genomics to expand the fungal tree of life.</title>
        <authorList>
            <person name="Ahrendt S.R."/>
            <person name="Quandt C.A."/>
            <person name="Ciobanu D."/>
            <person name="Clum A."/>
            <person name="Salamov A."/>
            <person name="Andreopoulos B."/>
            <person name="Cheng J.F."/>
            <person name="Woyke T."/>
            <person name="Pelin A."/>
            <person name="Henrissat B."/>
            <person name="Reynolds N.K."/>
            <person name="Benny G.L."/>
            <person name="Smith M.E."/>
            <person name="James T.Y."/>
            <person name="Grigoriev I.V."/>
        </authorList>
    </citation>
    <scope>NUCLEOTIDE SEQUENCE [LARGE SCALE GENOMIC DNA]</scope>
    <source>
        <strain evidence="21">Baker2002</strain>
    </source>
</reference>
<dbReference type="PANTHER" id="PTHR12147">
    <property type="entry name" value="METALLOPEPTIDASE M28 FAMILY MEMBER"/>
    <property type="match status" value="1"/>
</dbReference>
<keyword evidence="8 15" id="KW-0479">Metal-binding</keyword>
<keyword evidence="9 15" id="KW-0378">Hydrolase</keyword>
<evidence type="ECO:0000256" key="5">
    <source>
        <dbReference type="ARBA" id="ARBA00022554"/>
    </source>
</evidence>
<evidence type="ECO:0000313" key="20">
    <source>
        <dbReference type="EMBL" id="RKP30702.1"/>
    </source>
</evidence>
<feature type="transmembrane region" description="Helical" evidence="16">
    <location>
        <begin position="410"/>
        <end position="435"/>
    </location>
</feature>
<feature type="transmembrane region" description="Helical" evidence="16">
    <location>
        <begin position="637"/>
        <end position="658"/>
    </location>
</feature>
<gene>
    <name evidence="20" type="ORF">METBISCDRAFT_30690</name>
</gene>
<dbReference type="Proteomes" id="UP000268321">
    <property type="component" value="Unassembled WGS sequence"/>
</dbReference>
<dbReference type="Pfam" id="PF04389">
    <property type="entry name" value="Peptidase_M28"/>
    <property type="match status" value="1"/>
</dbReference>
<comment type="similarity">
    <text evidence="4 15">Belongs to the peptidase M28 family.</text>
</comment>
<feature type="domain" description="Peptidase M28" evidence="17">
    <location>
        <begin position="151"/>
        <end position="337"/>
    </location>
</feature>
<dbReference type="GO" id="GO:0046872">
    <property type="term" value="F:metal ion binding"/>
    <property type="evidence" value="ECO:0007669"/>
    <property type="project" value="UniProtKB-KW"/>
</dbReference>
<dbReference type="Gene3D" id="3.40.630.10">
    <property type="entry name" value="Zn peptidases"/>
    <property type="match status" value="1"/>
</dbReference>
<keyword evidence="21" id="KW-1185">Reference proteome</keyword>
<evidence type="ECO:0000256" key="2">
    <source>
        <dbReference type="ARBA" id="ARBA00003273"/>
    </source>
</evidence>
<feature type="transmembrane region" description="Helical" evidence="16">
    <location>
        <begin position="482"/>
        <end position="500"/>
    </location>
</feature>
<dbReference type="InterPro" id="IPR007484">
    <property type="entry name" value="Peptidase_M28"/>
</dbReference>
<dbReference type="SUPFAM" id="SSF53187">
    <property type="entry name" value="Zn-dependent exopeptidases"/>
    <property type="match status" value="1"/>
</dbReference>
<dbReference type="Pfam" id="PF22251">
    <property type="entry name" value="PFF1_TM"/>
    <property type="match status" value="2"/>
</dbReference>
<comment type="function">
    <text evidence="2">May be involved in vacuolar sorting and osmoregulation.</text>
</comment>
<comment type="subcellular location">
    <subcellularLocation>
        <location evidence="3">Vacuole membrane</location>
        <topology evidence="3">Multi-pass membrane protein</topology>
    </subcellularLocation>
</comment>
<dbReference type="InterPro" id="IPR048024">
    <property type="entry name" value="Fxna-like_M28_dom"/>
</dbReference>
<feature type="transmembrane region" description="Helical" evidence="16">
    <location>
        <begin position="40"/>
        <end position="57"/>
    </location>
</feature>
<keyword evidence="13 16" id="KW-0472">Membrane</keyword>
<evidence type="ECO:0000259" key="17">
    <source>
        <dbReference type="Pfam" id="PF04389"/>
    </source>
</evidence>
<proteinExistence type="inferred from homology"/>
<protein>
    <recommendedName>
        <fullName evidence="15">Peptide hydrolase</fullName>
        <ecNumber evidence="15">3.4.-.-</ecNumber>
    </recommendedName>
</protein>
<evidence type="ECO:0000256" key="8">
    <source>
        <dbReference type="ARBA" id="ARBA00022723"/>
    </source>
</evidence>
<evidence type="ECO:0000256" key="12">
    <source>
        <dbReference type="ARBA" id="ARBA00023049"/>
    </source>
</evidence>
<evidence type="ECO:0000256" key="14">
    <source>
        <dbReference type="ARBA" id="ARBA00023180"/>
    </source>
</evidence>
<dbReference type="Pfam" id="PF22250">
    <property type="entry name" value="PFF1_C"/>
    <property type="match status" value="1"/>
</dbReference>
<dbReference type="EMBL" id="ML004453">
    <property type="protein sequence ID" value="RKP30702.1"/>
    <property type="molecule type" value="Genomic_DNA"/>
</dbReference>
<dbReference type="GO" id="GO:0006508">
    <property type="term" value="P:proteolysis"/>
    <property type="evidence" value="ECO:0007669"/>
    <property type="project" value="UniProtKB-KW"/>
</dbReference>
<feature type="domain" description="Vacuolar membrane protease C-terminal" evidence="18">
    <location>
        <begin position="691"/>
        <end position="966"/>
    </location>
</feature>
<keyword evidence="6 15" id="KW-0645">Protease</keyword>
<comment type="cofactor">
    <cofactor evidence="1">
        <name>Zn(2+)</name>
        <dbReference type="ChEBI" id="CHEBI:29105"/>
    </cofactor>
</comment>
<name>A0A4P9ZE61_9ASCO</name>
<dbReference type="InterPro" id="IPR053976">
    <property type="entry name" value="PFF1_TM"/>
</dbReference>
<feature type="transmembrane region" description="Helical" evidence="16">
    <location>
        <begin position="447"/>
        <end position="470"/>
    </location>
</feature>
<dbReference type="EC" id="3.4.-.-" evidence="15"/>
<keyword evidence="5" id="KW-0926">Vacuole</keyword>
<evidence type="ECO:0000256" key="16">
    <source>
        <dbReference type="SAM" id="Phobius"/>
    </source>
</evidence>
<evidence type="ECO:0000256" key="1">
    <source>
        <dbReference type="ARBA" id="ARBA00001947"/>
    </source>
</evidence>
<dbReference type="OrthoDB" id="76293at2759"/>
<evidence type="ECO:0000256" key="7">
    <source>
        <dbReference type="ARBA" id="ARBA00022692"/>
    </source>
</evidence>
<sequence>MANSISSEGLRSAVPESSSQLPKCFIRLFRAVFGYRKTSLTFLVLATLVTTVLVAFADNSLEFSVDLPSSDSERITLDYSWLVLQEISKYEHTYTSKHNDEVHDYLQDEIRLLIDGVPYAEYDNDLNYTNNIMFEVKYLSYASLSYYESNNLLVRINGSDASLPALLLSSHFDSVPSAFGTTDDGMGVASMMGVLQRLCGKDTVQPDRTIIFNFNNNEEFGLYGAKAFLMHPWAAQVKYFLNLEGTGAGGKAVLFRGSDYGIISHFGAVRYPYGNSIFSQGFSNGLIASETDYVVYRNLGGLRGLDLAFFKPRDIYHTAQDNIRNTNRKSLWHMLSSTIDFTAHMTEGEIDLDAEHSGKGTDFATYFSFINFFFFLVNIVLLVVAPVAILLLLSIVIYHNKGWDANFVNVVKYPLSLVFSVSALSFGTDVVLVPFNPFVANNSVGTLVFTLFSVFLLLNYCFLNLYNLVFKSFKGHQHDEKLVLLLESTLLLWVILLWSTVKLSKNTIGDDHTGEAPVTVLFGALALASLLGLLGWTFQKSKRSKTLSRSGCDYLSLLESLSAHYGASDNSDDCSSLSLNSRDIDCMETHRKGFSYDWLIQFVPMVPVSSFVIYNWGFLAIDAFHKSIQESMVLQGLVYKFVQMFVVAWAIPFMPFIFKLNSSIVLVFIACALSGILVLGIRAPLDAANPLKLRFLETIHVASDSVLNLVTVSARLSPMVMDILSDMPSVKRHGYPVQQQRGHDGMLMYCWNSTLMPHVVPGVDSVEDYVKIDVLKNSSTSSDAPFGLLTGELRITALKNRNCKLTFKNSDSIAKIAETSTFDAKETYSPVKTVIVYDSKKPSNEIHISVREIPDGFSKDANGNYLFKSSQGIRELQLNKLDWDFPYHLLMQWSPKIVDSVLSAGKISVLKLGIEVECYWSELSAVSDGRKGDFLVFESIPAYQEVLHYSPNYVSWANRDRGIVSVQRYIEI</sequence>
<evidence type="ECO:0000313" key="21">
    <source>
        <dbReference type="Proteomes" id="UP000268321"/>
    </source>
</evidence>
<evidence type="ECO:0000256" key="4">
    <source>
        <dbReference type="ARBA" id="ARBA00010918"/>
    </source>
</evidence>
<keyword evidence="12 20" id="KW-0482">Metalloprotease</keyword>
<dbReference type="InterPro" id="IPR045175">
    <property type="entry name" value="M28_fam"/>
</dbReference>
<evidence type="ECO:0000259" key="19">
    <source>
        <dbReference type="Pfam" id="PF22251"/>
    </source>
</evidence>
<organism evidence="20 21">
    <name type="scientific">Metschnikowia bicuspidata</name>
    <dbReference type="NCBI Taxonomy" id="27322"/>
    <lineage>
        <taxon>Eukaryota</taxon>
        <taxon>Fungi</taxon>
        <taxon>Dikarya</taxon>
        <taxon>Ascomycota</taxon>
        <taxon>Saccharomycotina</taxon>
        <taxon>Pichiomycetes</taxon>
        <taxon>Metschnikowiaceae</taxon>
        <taxon>Metschnikowia</taxon>
    </lineage>
</organism>
<evidence type="ECO:0000256" key="6">
    <source>
        <dbReference type="ARBA" id="ARBA00022670"/>
    </source>
</evidence>
<feature type="transmembrane region" description="Helical" evidence="16">
    <location>
        <begin position="520"/>
        <end position="538"/>
    </location>
</feature>
<evidence type="ECO:0000256" key="9">
    <source>
        <dbReference type="ARBA" id="ARBA00022801"/>
    </source>
</evidence>
<dbReference type="GO" id="GO:0005774">
    <property type="term" value="C:vacuolar membrane"/>
    <property type="evidence" value="ECO:0007669"/>
    <property type="project" value="UniProtKB-SubCell"/>
</dbReference>
<evidence type="ECO:0000256" key="15">
    <source>
        <dbReference type="RuleBase" id="RU361240"/>
    </source>
</evidence>